<dbReference type="InterPro" id="IPR014312">
    <property type="entry name" value="Succ_DH_anchor"/>
</dbReference>
<dbReference type="Proteomes" id="UP000321548">
    <property type="component" value="Unassembled WGS sequence"/>
</dbReference>
<organism evidence="18 19">
    <name type="scientific">Zeimonas arvi</name>
    <dbReference type="NCBI Taxonomy" id="2498847"/>
    <lineage>
        <taxon>Bacteria</taxon>
        <taxon>Pseudomonadati</taxon>
        <taxon>Pseudomonadota</taxon>
        <taxon>Betaproteobacteria</taxon>
        <taxon>Burkholderiales</taxon>
        <taxon>Burkholderiaceae</taxon>
        <taxon>Zeimonas</taxon>
    </lineage>
</organism>
<keyword evidence="19" id="KW-1185">Reference proteome</keyword>
<dbReference type="NCBIfam" id="TIGR02968">
    <property type="entry name" value="succ_dehyd_anc"/>
    <property type="match status" value="1"/>
</dbReference>
<dbReference type="GO" id="GO:0006099">
    <property type="term" value="P:tricarboxylic acid cycle"/>
    <property type="evidence" value="ECO:0007669"/>
    <property type="project" value="UniProtKB-UniPathway"/>
</dbReference>
<dbReference type="GO" id="GO:0046872">
    <property type="term" value="F:metal ion binding"/>
    <property type="evidence" value="ECO:0007669"/>
    <property type="project" value="UniProtKB-KW"/>
</dbReference>
<keyword evidence="10" id="KW-0349">Heme</keyword>
<keyword evidence="15" id="KW-0408">Iron</keyword>
<dbReference type="PANTHER" id="PTHR38689">
    <property type="entry name" value="SUCCINATE DEHYDROGENASE HYDROPHOBIC MEMBRANE ANCHOR SUBUNIT"/>
    <property type="match status" value="1"/>
</dbReference>
<comment type="caution">
    <text evidence="18">The sequence shown here is derived from an EMBL/GenBank/DDBJ whole genome shotgun (WGS) entry which is preliminary data.</text>
</comment>
<keyword evidence="12" id="KW-0479">Metal-binding</keyword>
<dbReference type="EMBL" id="VDUY01000002">
    <property type="protein sequence ID" value="TXL67398.1"/>
    <property type="molecule type" value="Genomic_DNA"/>
</dbReference>
<dbReference type="Gene3D" id="1.20.1300.10">
    <property type="entry name" value="Fumarate reductase/succinate dehydrogenase, transmembrane subunit"/>
    <property type="match status" value="1"/>
</dbReference>
<dbReference type="RefSeq" id="WP_147703733.1">
    <property type="nucleotide sequence ID" value="NZ_VDUY01000002.1"/>
</dbReference>
<keyword evidence="11 17" id="KW-0812">Transmembrane</keyword>
<keyword evidence="6" id="KW-0813">Transport</keyword>
<evidence type="ECO:0000256" key="4">
    <source>
        <dbReference type="ARBA" id="ARBA00005163"/>
    </source>
</evidence>
<evidence type="ECO:0000256" key="10">
    <source>
        <dbReference type="ARBA" id="ARBA00022617"/>
    </source>
</evidence>
<keyword evidence="8" id="KW-0997">Cell inner membrane</keyword>
<evidence type="ECO:0000256" key="17">
    <source>
        <dbReference type="SAM" id="Phobius"/>
    </source>
</evidence>
<comment type="cofactor">
    <cofactor evidence="1">
        <name>heme</name>
        <dbReference type="ChEBI" id="CHEBI:30413"/>
    </cofactor>
</comment>
<proteinExistence type="predicted"/>
<evidence type="ECO:0000256" key="6">
    <source>
        <dbReference type="ARBA" id="ARBA00022448"/>
    </source>
</evidence>
<keyword evidence="7" id="KW-1003">Cell membrane</keyword>
<keyword evidence="14 17" id="KW-1133">Transmembrane helix</keyword>
<keyword evidence="16 17" id="KW-0472">Membrane</keyword>
<evidence type="ECO:0000256" key="7">
    <source>
        <dbReference type="ARBA" id="ARBA00022475"/>
    </source>
</evidence>
<evidence type="ECO:0000256" key="16">
    <source>
        <dbReference type="ARBA" id="ARBA00023136"/>
    </source>
</evidence>
<evidence type="ECO:0000256" key="1">
    <source>
        <dbReference type="ARBA" id="ARBA00001971"/>
    </source>
</evidence>
<evidence type="ECO:0000256" key="14">
    <source>
        <dbReference type="ARBA" id="ARBA00022989"/>
    </source>
</evidence>
<keyword evidence="13" id="KW-0249">Electron transport</keyword>
<dbReference type="GO" id="GO:0005886">
    <property type="term" value="C:plasma membrane"/>
    <property type="evidence" value="ECO:0007669"/>
    <property type="project" value="UniProtKB-SubCell"/>
</dbReference>
<reference evidence="18 19" key="1">
    <citation type="submission" date="2019-06" db="EMBL/GenBank/DDBJ databases">
        <title>Quisquiliibacterium sp. nov., isolated from a maize field.</title>
        <authorList>
            <person name="Lin S.-Y."/>
            <person name="Tsai C.-F."/>
            <person name="Young C.-C."/>
        </authorList>
    </citation>
    <scope>NUCLEOTIDE SEQUENCE [LARGE SCALE GENOMIC DNA]</scope>
    <source>
        <strain evidence="18 19">CC-CFT501</strain>
    </source>
</reference>
<protein>
    <recommendedName>
        <fullName evidence="5">Succinate dehydrogenase hydrophobic membrane anchor subunit</fullName>
    </recommendedName>
</protein>
<evidence type="ECO:0000256" key="9">
    <source>
        <dbReference type="ARBA" id="ARBA00022532"/>
    </source>
</evidence>
<evidence type="ECO:0000256" key="11">
    <source>
        <dbReference type="ARBA" id="ARBA00022692"/>
    </source>
</evidence>
<evidence type="ECO:0000313" key="19">
    <source>
        <dbReference type="Proteomes" id="UP000321548"/>
    </source>
</evidence>
<evidence type="ECO:0000256" key="12">
    <source>
        <dbReference type="ARBA" id="ARBA00022723"/>
    </source>
</evidence>
<name>A0A5C8P1W3_9BURK</name>
<comment type="subcellular location">
    <subcellularLocation>
        <location evidence="3">Cell inner membrane</location>
        <topology evidence="3">Multi-pass membrane protein</topology>
    </subcellularLocation>
</comment>
<feature type="transmembrane region" description="Helical" evidence="17">
    <location>
        <begin position="55"/>
        <end position="76"/>
    </location>
</feature>
<feature type="transmembrane region" description="Helical" evidence="17">
    <location>
        <begin position="88"/>
        <end position="112"/>
    </location>
</feature>
<dbReference type="GO" id="GO:0020037">
    <property type="term" value="F:heme binding"/>
    <property type="evidence" value="ECO:0007669"/>
    <property type="project" value="InterPro"/>
</dbReference>
<evidence type="ECO:0000256" key="3">
    <source>
        <dbReference type="ARBA" id="ARBA00004429"/>
    </source>
</evidence>
<dbReference type="GO" id="GO:0009055">
    <property type="term" value="F:electron transfer activity"/>
    <property type="evidence" value="ECO:0007669"/>
    <property type="project" value="TreeGrafter"/>
</dbReference>
<dbReference type="AlphaFoldDB" id="A0A5C8P1W3"/>
<dbReference type="UniPathway" id="UPA00223"/>
<dbReference type="InterPro" id="IPR034804">
    <property type="entry name" value="SQR/QFR_C/D"/>
</dbReference>
<comment type="function">
    <text evidence="2">Membrane-anchoring subunit of succinate dehydrogenase (SDH).</text>
</comment>
<gene>
    <name evidence="18" type="primary">sdhD</name>
    <name evidence="18" type="ORF">FHP08_07310</name>
</gene>
<comment type="pathway">
    <text evidence="4">Carbohydrate metabolism; tricarboxylic acid cycle.</text>
</comment>
<dbReference type="OrthoDB" id="5612767at2"/>
<evidence type="ECO:0000256" key="2">
    <source>
        <dbReference type="ARBA" id="ARBA00004050"/>
    </source>
</evidence>
<evidence type="ECO:0000313" key="18">
    <source>
        <dbReference type="EMBL" id="TXL67398.1"/>
    </source>
</evidence>
<feature type="transmembrane region" description="Helical" evidence="17">
    <location>
        <begin position="19"/>
        <end position="35"/>
    </location>
</feature>
<dbReference type="GO" id="GO:0017004">
    <property type="term" value="P:cytochrome complex assembly"/>
    <property type="evidence" value="ECO:0007669"/>
    <property type="project" value="TreeGrafter"/>
</dbReference>
<dbReference type="PANTHER" id="PTHR38689:SF1">
    <property type="entry name" value="SUCCINATE DEHYDROGENASE HYDROPHOBIC MEMBRANE ANCHOR SUBUNIT"/>
    <property type="match status" value="1"/>
</dbReference>
<dbReference type="InterPro" id="IPR000701">
    <property type="entry name" value="SuccDH_FuR_B_TM-su"/>
</dbReference>
<evidence type="ECO:0000256" key="5">
    <source>
        <dbReference type="ARBA" id="ARBA00019425"/>
    </source>
</evidence>
<evidence type="ECO:0000256" key="15">
    <source>
        <dbReference type="ARBA" id="ARBA00023004"/>
    </source>
</evidence>
<accession>A0A5C8P1W3</accession>
<sequence>MTHALLDGLRAWTLQRVSALYLLVFGIVLTLRMAAAPPGNHAAWVALWGEPPMAAGALLAFASVCLHAWVGARDVILDYVRPAGARPIALGLVAAVLLLTGLRLAGALLAIAT</sequence>
<keyword evidence="9" id="KW-0816">Tricarboxylic acid cycle</keyword>
<dbReference type="SUPFAM" id="SSF81343">
    <property type="entry name" value="Fumarate reductase respiratory complex transmembrane subunits"/>
    <property type="match status" value="1"/>
</dbReference>
<dbReference type="Pfam" id="PF01127">
    <property type="entry name" value="Sdh_cyt"/>
    <property type="match status" value="1"/>
</dbReference>
<evidence type="ECO:0000256" key="8">
    <source>
        <dbReference type="ARBA" id="ARBA00022519"/>
    </source>
</evidence>
<evidence type="ECO:0000256" key="13">
    <source>
        <dbReference type="ARBA" id="ARBA00022982"/>
    </source>
</evidence>